<feature type="transmembrane region" description="Helical" evidence="1">
    <location>
        <begin position="76"/>
        <end position="97"/>
    </location>
</feature>
<keyword evidence="1" id="KW-0812">Transmembrane</keyword>
<evidence type="ECO:0008006" key="4">
    <source>
        <dbReference type="Google" id="ProtNLM"/>
    </source>
</evidence>
<gene>
    <name evidence="2" type="ORF">ACFSUQ_09265</name>
</gene>
<keyword evidence="1" id="KW-1133">Transmembrane helix</keyword>
<feature type="transmembrane region" description="Helical" evidence="1">
    <location>
        <begin position="117"/>
        <end position="134"/>
    </location>
</feature>
<dbReference type="Proteomes" id="UP001597453">
    <property type="component" value="Unassembled WGS sequence"/>
</dbReference>
<reference evidence="3" key="1">
    <citation type="journal article" date="2019" name="Int. J. Syst. Evol. Microbiol.">
        <title>The Global Catalogue of Microorganisms (GCM) 10K type strain sequencing project: providing services to taxonomists for standard genome sequencing and annotation.</title>
        <authorList>
            <consortium name="The Broad Institute Genomics Platform"/>
            <consortium name="The Broad Institute Genome Sequencing Center for Infectious Disease"/>
            <person name="Wu L."/>
            <person name="Ma J."/>
        </authorList>
    </citation>
    <scope>NUCLEOTIDE SEQUENCE [LARGE SCALE GENOMIC DNA]</scope>
    <source>
        <strain evidence="3">TISTR 1511</strain>
    </source>
</reference>
<protein>
    <recommendedName>
        <fullName evidence="4">Cation-transporting P-type ATPase C-terminal domain-containing protein</fullName>
    </recommendedName>
</protein>
<comment type="caution">
    <text evidence="2">The sequence shown here is derived from an EMBL/GenBank/DDBJ whole genome shotgun (WGS) entry which is preliminary data.</text>
</comment>
<evidence type="ECO:0000256" key="1">
    <source>
        <dbReference type="SAM" id="Phobius"/>
    </source>
</evidence>
<accession>A0ABW5RM55</accession>
<sequence length="147" mass="16544">MNQPVNYTSNLKSLLDTLTLVGTFGLFQFTWLALLGQAPLGWLLAFFARSGVVLVPALSLIATYKVPKTRPLFRYFAMPISLYAAGVLSTTIIFPPVDFAKLYAEFFKPLDDLDQPFGIWGLSALVFWVGRLLFFENRRPTNTRSTN</sequence>
<organism evidence="2 3">
    <name type="scientific">Gulosibacter bifidus</name>
    <dbReference type="NCBI Taxonomy" id="272239"/>
    <lineage>
        <taxon>Bacteria</taxon>
        <taxon>Bacillati</taxon>
        <taxon>Actinomycetota</taxon>
        <taxon>Actinomycetes</taxon>
        <taxon>Micrococcales</taxon>
        <taxon>Microbacteriaceae</taxon>
        <taxon>Gulosibacter</taxon>
    </lineage>
</organism>
<feature type="transmembrane region" description="Helical" evidence="1">
    <location>
        <begin position="40"/>
        <end position="64"/>
    </location>
</feature>
<evidence type="ECO:0000313" key="2">
    <source>
        <dbReference type="EMBL" id="MFD2675479.1"/>
    </source>
</evidence>
<dbReference type="EMBL" id="JBHUNF010000010">
    <property type="protein sequence ID" value="MFD2675479.1"/>
    <property type="molecule type" value="Genomic_DNA"/>
</dbReference>
<keyword evidence="3" id="KW-1185">Reference proteome</keyword>
<name>A0ABW5RM55_9MICO</name>
<proteinExistence type="predicted"/>
<evidence type="ECO:0000313" key="3">
    <source>
        <dbReference type="Proteomes" id="UP001597453"/>
    </source>
</evidence>
<dbReference type="RefSeq" id="WP_066059295.1">
    <property type="nucleotide sequence ID" value="NZ_JBHUNF010000010.1"/>
</dbReference>
<feature type="transmembrane region" description="Helical" evidence="1">
    <location>
        <begin position="14"/>
        <end position="34"/>
    </location>
</feature>
<keyword evidence="1" id="KW-0472">Membrane</keyword>